<dbReference type="InterPro" id="IPR015946">
    <property type="entry name" value="KH_dom-like_a/b"/>
</dbReference>
<dbReference type="AlphaFoldDB" id="A0AAV4LK80"/>
<evidence type="ECO:0000313" key="2">
    <source>
        <dbReference type="Proteomes" id="UP001057291"/>
    </source>
</evidence>
<dbReference type="Proteomes" id="UP001057291">
    <property type="component" value="Unassembled WGS sequence"/>
</dbReference>
<sequence length="142" mass="15679">MKMHVDWQGKRKFSAKGEASGHTIVMDASPDFGGENQGARPMELLLAGLGGCTGIDIVSTLEKMRLHVESLTIEIDGERAEEYPQRYTDIHLRYIINGHDLTPDKVERAIRLSKEKYCSASASLNANITTSFVLNGAEHTMS</sequence>
<organism evidence="1 2">
    <name type="scientific">Collibacillus ludicampi</name>
    <dbReference type="NCBI Taxonomy" id="2771369"/>
    <lineage>
        <taxon>Bacteria</taxon>
        <taxon>Bacillati</taxon>
        <taxon>Bacillota</taxon>
        <taxon>Bacilli</taxon>
        <taxon>Bacillales</taxon>
        <taxon>Alicyclobacillaceae</taxon>
        <taxon>Collibacillus</taxon>
    </lineage>
</organism>
<protein>
    <submittedName>
        <fullName evidence="1">Peroxiredoxin</fullName>
    </submittedName>
</protein>
<dbReference type="InterPro" id="IPR003718">
    <property type="entry name" value="OsmC/Ohr_fam"/>
</dbReference>
<dbReference type="Gene3D" id="3.30.300.20">
    <property type="match status" value="1"/>
</dbReference>
<dbReference type="PANTHER" id="PTHR34352">
    <property type="entry name" value="PROTEIN YHFA"/>
    <property type="match status" value="1"/>
</dbReference>
<dbReference type="Pfam" id="PF02566">
    <property type="entry name" value="OsmC"/>
    <property type="match status" value="1"/>
</dbReference>
<evidence type="ECO:0000313" key="1">
    <source>
        <dbReference type="EMBL" id="GIM48186.1"/>
    </source>
</evidence>
<keyword evidence="2" id="KW-1185">Reference proteome</keyword>
<dbReference type="PANTHER" id="PTHR34352:SF1">
    <property type="entry name" value="PROTEIN YHFA"/>
    <property type="match status" value="1"/>
</dbReference>
<comment type="caution">
    <text evidence="1">The sequence shown here is derived from an EMBL/GenBank/DDBJ whole genome shotgun (WGS) entry which is preliminary data.</text>
</comment>
<proteinExistence type="predicted"/>
<dbReference type="RefSeq" id="WP_282201086.1">
    <property type="nucleotide sequence ID" value="NZ_BOQE01000001.1"/>
</dbReference>
<dbReference type="SUPFAM" id="SSF82784">
    <property type="entry name" value="OsmC-like"/>
    <property type="match status" value="1"/>
</dbReference>
<accession>A0AAV4LK80</accession>
<reference evidence="1" key="1">
    <citation type="journal article" date="2023" name="Int. J. Syst. Evol. Microbiol.">
        <title>Collibacillus ludicampi gen. nov., sp. nov., a new soil bacterium of the family Alicyclobacillaceae.</title>
        <authorList>
            <person name="Jojima T."/>
            <person name="Ioku Y."/>
            <person name="Fukuta Y."/>
            <person name="Shirasaka N."/>
            <person name="Matsumura Y."/>
            <person name="Mori M."/>
        </authorList>
    </citation>
    <scope>NUCLEOTIDE SEQUENCE</scope>
    <source>
        <strain evidence="1">TP075</strain>
    </source>
</reference>
<name>A0AAV4LK80_9BACL</name>
<dbReference type="EMBL" id="BOQE01000001">
    <property type="protein sequence ID" value="GIM48186.1"/>
    <property type="molecule type" value="Genomic_DNA"/>
</dbReference>
<gene>
    <name evidence="1" type="ORF">DNHGIG_37350</name>
</gene>
<dbReference type="InterPro" id="IPR036102">
    <property type="entry name" value="OsmC/Ohrsf"/>
</dbReference>